<dbReference type="SUPFAM" id="SSF56349">
    <property type="entry name" value="DNA breaking-rejoining enzymes"/>
    <property type="match status" value="1"/>
</dbReference>
<gene>
    <name evidence="6" type="ORF">VXS06_16480</name>
</gene>
<evidence type="ECO:0000256" key="2">
    <source>
        <dbReference type="ARBA" id="ARBA00022908"/>
    </source>
</evidence>
<keyword evidence="2" id="KW-0229">DNA integration</keyword>
<dbReference type="InterPro" id="IPR011010">
    <property type="entry name" value="DNA_brk_join_enz"/>
</dbReference>
<dbReference type="PROSITE" id="PS51898">
    <property type="entry name" value="TYR_RECOMBINASE"/>
    <property type="match status" value="1"/>
</dbReference>
<protein>
    <submittedName>
        <fullName evidence="6">Integrase arm-type DNA-binding domain-containing protein</fullName>
    </submittedName>
</protein>
<dbReference type="InterPro" id="IPR025166">
    <property type="entry name" value="Integrase_DNA_bind_dom"/>
</dbReference>
<reference evidence="6 7" key="1">
    <citation type="submission" date="2024-01" db="EMBL/GenBank/DDBJ databases">
        <title>Active colonisers of the gastrointestinal tract of Atlantic salmon farmed in a warm water region.</title>
        <authorList>
            <person name="Bowman J.P."/>
        </authorList>
    </citation>
    <scope>NUCLEOTIDE SEQUENCE [LARGE SCALE GENOMIC DNA]</scope>
    <source>
        <strain evidence="6 7">S3MW1</strain>
    </source>
</reference>
<dbReference type="Pfam" id="PF00589">
    <property type="entry name" value="Phage_integrase"/>
    <property type="match status" value="1"/>
</dbReference>
<evidence type="ECO:0000256" key="4">
    <source>
        <dbReference type="ARBA" id="ARBA00023172"/>
    </source>
</evidence>
<evidence type="ECO:0000313" key="7">
    <source>
        <dbReference type="Proteomes" id="UP001306119"/>
    </source>
</evidence>
<evidence type="ECO:0000259" key="5">
    <source>
        <dbReference type="PROSITE" id="PS51898"/>
    </source>
</evidence>
<dbReference type="InterPro" id="IPR013762">
    <property type="entry name" value="Integrase-like_cat_sf"/>
</dbReference>
<dbReference type="InterPro" id="IPR050808">
    <property type="entry name" value="Phage_Integrase"/>
</dbReference>
<dbReference type="PANTHER" id="PTHR30629:SF2">
    <property type="entry name" value="PROPHAGE INTEGRASE INTS-RELATED"/>
    <property type="match status" value="1"/>
</dbReference>
<dbReference type="InterPro" id="IPR010998">
    <property type="entry name" value="Integrase_recombinase_N"/>
</dbReference>
<dbReference type="Gene3D" id="1.10.150.130">
    <property type="match status" value="1"/>
</dbReference>
<dbReference type="Gene3D" id="1.10.443.10">
    <property type="entry name" value="Intergrase catalytic core"/>
    <property type="match status" value="1"/>
</dbReference>
<organism evidence="6 7">
    <name type="scientific">Photobacterium toruni</name>
    <dbReference type="NCBI Taxonomy" id="1935446"/>
    <lineage>
        <taxon>Bacteria</taxon>
        <taxon>Pseudomonadati</taxon>
        <taxon>Pseudomonadota</taxon>
        <taxon>Gammaproteobacteria</taxon>
        <taxon>Vibrionales</taxon>
        <taxon>Vibrionaceae</taxon>
        <taxon>Photobacterium</taxon>
    </lineage>
</organism>
<comment type="similarity">
    <text evidence="1">Belongs to the 'phage' integrase family.</text>
</comment>
<dbReference type="InterPro" id="IPR002104">
    <property type="entry name" value="Integrase_catalytic"/>
</dbReference>
<keyword evidence="3 6" id="KW-0238">DNA-binding</keyword>
<name>A0ABU6LCL2_9GAMM</name>
<dbReference type="PANTHER" id="PTHR30629">
    <property type="entry name" value="PROPHAGE INTEGRASE"/>
    <property type="match status" value="1"/>
</dbReference>
<dbReference type="Pfam" id="PF13356">
    <property type="entry name" value="Arm-DNA-bind_3"/>
    <property type="match status" value="1"/>
</dbReference>
<dbReference type="RefSeq" id="WP_327775477.1">
    <property type="nucleotide sequence ID" value="NZ_JAYXUG010000018.1"/>
</dbReference>
<dbReference type="Proteomes" id="UP001306119">
    <property type="component" value="Unassembled WGS sequence"/>
</dbReference>
<keyword evidence="7" id="KW-1185">Reference proteome</keyword>
<evidence type="ECO:0000256" key="3">
    <source>
        <dbReference type="ARBA" id="ARBA00023125"/>
    </source>
</evidence>
<dbReference type="CDD" id="cd00801">
    <property type="entry name" value="INT_P4_C"/>
    <property type="match status" value="1"/>
</dbReference>
<feature type="domain" description="Tyr recombinase" evidence="5">
    <location>
        <begin position="209"/>
        <end position="387"/>
    </location>
</feature>
<dbReference type="GO" id="GO:0003677">
    <property type="term" value="F:DNA binding"/>
    <property type="evidence" value="ECO:0007669"/>
    <property type="project" value="UniProtKB-KW"/>
</dbReference>
<dbReference type="EMBL" id="JAYXUG010000018">
    <property type="protein sequence ID" value="MEC6833364.1"/>
    <property type="molecule type" value="Genomic_DNA"/>
</dbReference>
<sequence length="407" mass="47372">MSKLYEKTLRALLDKPQDAIKMISDGDGLSIRVSLLGKIRWQFRYRINKKGQRCDIGDYPEISLQQARALCKKYRSWLAEGLDPKIQRDLAREVSLKPVTVQDALEYWLVEYAETNRANVSKHRAQFKRHIYPYIGHYPLEQTETRHWLECFDRISKGIEGKQKKAPVAAGYTMQNAKQALRFCRVRRYAVSHALDDLRIPDVGSKQRKKDRVLTDDELTSLWQSLQPEFSDLFLPYYHNILKILLVFGSRTQEVRLSTWSEWDFKTGYWTVPKAHTKTGAAIIRPIPDALYPWLKHLKATNVENDYVLGELKRPEAVSLYGGQCWQLLKHKDKWTLHDFRRTLTTKMGDLGIAPYVAEQLLGHSLGGVMAIYNRSQYLPEKKAALELWLDRLELLINPINNVFVIK</sequence>
<dbReference type="Gene3D" id="3.30.160.390">
    <property type="entry name" value="Integrase, DNA-binding domain"/>
    <property type="match status" value="1"/>
</dbReference>
<comment type="caution">
    <text evidence="6">The sequence shown here is derived from an EMBL/GenBank/DDBJ whole genome shotgun (WGS) entry which is preliminary data.</text>
</comment>
<proteinExistence type="inferred from homology"/>
<dbReference type="InterPro" id="IPR038488">
    <property type="entry name" value="Integrase_DNA-bd_sf"/>
</dbReference>
<accession>A0ABU6LCL2</accession>
<evidence type="ECO:0000313" key="6">
    <source>
        <dbReference type="EMBL" id="MEC6833364.1"/>
    </source>
</evidence>
<evidence type="ECO:0000256" key="1">
    <source>
        <dbReference type="ARBA" id="ARBA00008857"/>
    </source>
</evidence>
<keyword evidence="4" id="KW-0233">DNA recombination</keyword>